<comment type="subcellular location">
    <subcellularLocation>
        <location evidence="1">Periplasm</location>
    </subcellularLocation>
</comment>
<dbReference type="GO" id="GO:0042597">
    <property type="term" value="C:periplasmic space"/>
    <property type="evidence" value="ECO:0007669"/>
    <property type="project" value="UniProtKB-SubCell"/>
</dbReference>
<dbReference type="PANTHER" id="PTHR35936">
    <property type="entry name" value="MEMBRANE-BOUND LYTIC MUREIN TRANSGLYCOSYLASE F"/>
    <property type="match status" value="1"/>
</dbReference>
<dbReference type="Pfam" id="PF00497">
    <property type="entry name" value="SBP_bac_3"/>
    <property type="match status" value="1"/>
</dbReference>
<dbReference type="InterPro" id="IPR001638">
    <property type="entry name" value="Solute-binding_3/MltF_N"/>
</dbReference>
<evidence type="ECO:0000313" key="4">
    <source>
        <dbReference type="EMBL" id="ARQ10366.1"/>
    </source>
</evidence>
<evidence type="ECO:0000259" key="3">
    <source>
        <dbReference type="SMART" id="SM00062"/>
    </source>
</evidence>
<evidence type="ECO:0000256" key="1">
    <source>
        <dbReference type="ARBA" id="ARBA00004418"/>
    </source>
</evidence>
<keyword evidence="2" id="KW-0732">Signal</keyword>
<dbReference type="SMART" id="SM00062">
    <property type="entry name" value="PBPb"/>
    <property type="match status" value="1"/>
</dbReference>
<evidence type="ECO:0000313" key="5">
    <source>
        <dbReference type="Proteomes" id="UP000194159"/>
    </source>
</evidence>
<dbReference type="AlphaFoldDB" id="A0AAN1BH87"/>
<sequence length="239" mass="25399">MSTREKVLSEIAPAGVIRAAVNMSNAALVRWDDQAGALVGPSAQIGHKIGEQLDRGLLLIQYGSAADILAASDRGEWDIAFIASDPSRADRFSFSPPYISVRATYLVPEGSAFRTVGDVDAEGVRIASARSAAYTKQLERILEKATVSHTDSPAAAIDLLVGSRCDAAAGLTEFLVQRSKRTSGFRLVEGAFSEIPQTIAVHRRSIHASAFFADFVRRLNASAGGYHDVAGHGAALTPF</sequence>
<dbReference type="Gene3D" id="3.40.190.10">
    <property type="entry name" value="Periplasmic binding protein-like II"/>
    <property type="match status" value="2"/>
</dbReference>
<reference evidence="4 5" key="1">
    <citation type="submission" date="2017-04" db="EMBL/GenBank/DDBJ databases">
        <title>Complete genome sequences of Rhizobium genomic linages associated to common bean (phaseolus vulgaris).</title>
        <authorList>
            <person name="Santamaria R.I."/>
            <person name="Bustos P."/>
            <person name="Perez-Carrascal O."/>
            <person name="Martinez-Flores I."/>
            <person name="Juarez S."/>
            <person name="Lozano L."/>
            <person name="Miranda F."/>
            <person name="Vinuesa P."/>
            <person name="Martinez-Romero E."/>
            <person name="Cevallos M.A."/>
            <person name="Romero D."/>
            <person name="Davila G."/>
            <person name="Gonzalez V."/>
        </authorList>
    </citation>
    <scope>NUCLEOTIDE SEQUENCE [LARGE SCALE GENOMIC DNA]</scope>
    <source>
        <strain evidence="4 5">NXC12</strain>
    </source>
</reference>
<protein>
    <submittedName>
        <fullName evidence="4">ABC transporter substrate-binding protein</fullName>
    </submittedName>
</protein>
<dbReference type="PANTHER" id="PTHR35936:SF17">
    <property type="entry name" value="ARGININE-BINDING EXTRACELLULAR PROTEIN ARTP"/>
    <property type="match status" value="1"/>
</dbReference>
<name>A0AAN1BH87_RHIET</name>
<gene>
    <name evidence="4" type="ORF">NXC12_CH02347</name>
</gene>
<dbReference type="EMBL" id="CP020906">
    <property type="protein sequence ID" value="ARQ10366.1"/>
    <property type="molecule type" value="Genomic_DNA"/>
</dbReference>
<evidence type="ECO:0000256" key="2">
    <source>
        <dbReference type="ARBA" id="ARBA00022729"/>
    </source>
</evidence>
<dbReference type="Proteomes" id="UP000194159">
    <property type="component" value="Chromosome"/>
</dbReference>
<accession>A0AAN1BH87</accession>
<proteinExistence type="predicted"/>
<dbReference type="SUPFAM" id="SSF53850">
    <property type="entry name" value="Periplasmic binding protein-like II"/>
    <property type="match status" value="1"/>
</dbReference>
<feature type="domain" description="Solute-binding protein family 3/N-terminal" evidence="3">
    <location>
        <begin position="16"/>
        <end position="230"/>
    </location>
</feature>
<dbReference type="RefSeq" id="WP_011425561.1">
    <property type="nucleotide sequence ID" value="NZ_CP020906.1"/>
</dbReference>
<organism evidence="4 5">
    <name type="scientific">Rhizobium etli</name>
    <dbReference type="NCBI Taxonomy" id="29449"/>
    <lineage>
        <taxon>Bacteria</taxon>
        <taxon>Pseudomonadati</taxon>
        <taxon>Pseudomonadota</taxon>
        <taxon>Alphaproteobacteria</taxon>
        <taxon>Hyphomicrobiales</taxon>
        <taxon>Rhizobiaceae</taxon>
        <taxon>Rhizobium/Agrobacterium group</taxon>
        <taxon>Rhizobium</taxon>
    </lineage>
</organism>